<name>A0A366HZM3_9FIRM</name>
<reference evidence="1 2" key="1">
    <citation type="submission" date="2018-06" db="EMBL/GenBank/DDBJ databases">
        <title>Genomic Encyclopedia of Type Strains, Phase IV (KMG-IV): sequencing the most valuable type-strain genomes for metagenomic binning, comparative biology and taxonomic classification.</title>
        <authorList>
            <person name="Goeker M."/>
        </authorList>
    </citation>
    <scope>NUCLEOTIDE SEQUENCE [LARGE SCALE GENOMIC DNA]</scope>
    <source>
        <strain evidence="1 2">DSM 22112</strain>
    </source>
</reference>
<evidence type="ECO:0000313" key="1">
    <source>
        <dbReference type="EMBL" id="RBP59916.1"/>
    </source>
</evidence>
<organism evidence="1 2">
    <name type="scientific">Alkalibaculum bacchi</name>
    <dbReference type="NCBI Taxonomy" id="645887"/>
    <lineage>
        <taxon>Bacteria</taxon>
        <taxon>Bacillati</taxon>
        <taxon>Bacillota</taxon>
        <taxon>Clostridia</taxon>
        <taxon>Eubacteriales</taxon>
        <taxon>Eubacteriaceae</taxon>
        <taxon>Alkalibaculum</taxon>
    </lineage>
</organism>
<keyword evidence="2" id="KW-1185">Reference proteome</keyword>
<accession>A0A366HZM3</accession>
<gene>
    <name evidence="1" type="ORF">DES36_11710</name>
</gene>
<dbReference type="Proteomes" id="UP000253490">
    <property type="component" value="Unassembled WGS sequence"/>
</dbReference>
<proteinExistence type="predicted"/>
<comment type="caution">
    <text evidence="1">The sequence shown here is derived from an EMBL/GenBank/DDBJ whole genome shotgun (WGS) entry which is preliminary data.</text>
</comment>
<protein>
    <submittedName>
        <fullName evidence="1">Uncharacterized protein</fullName>
    </submittedName>
</protein>
<sequence length="133" mass="15859">MLNAESRKREFYRLKARLCLAFYFLLCLLIKLTSAYATSCPLPFTLQYLILRRNFIIDYFLLKILSENFLLYKYRKYLHQNLLYSANTYLSYYDTQFLTMISLINLKRKISIVTATPKNISLTIKLLSIVTIR</sequence>
<dbReference type="AlphaFoldDB" id="A0A366HZM3"/>
<evidence type="ECO:0000313" key="2">
    <source>
        <dbReference type="Proteomes" id="UP000253490"/>
    </source>
</evidence>
<dbReference type="EMBL" id="QNRX01000017">
    <property type="protein sequence ID" value="RBP59916.1"/>
    <property type="molecule type" value="Genomic_DNA"/>
</dbReference>